<dbReference type="Gene3D" id="1.10.10.10">
    <property type="entry name" value="Winged helix-like DNA-binding domain superfamily/Winged helix DNA-binding domain"/>
    <property type="match status" value="1"/>
</dbReference>
<evidence type="ECO:0000256" key="2">
    <source>
        <dbReference type="ARBA" id="ARBA00023125"/>
    </source>
</evidence>
<evidence type="ECO:0000256" key="1">
    <source>
        <dbReference type="ARBA" id="ARBA00023015"/>
    </source>
</evidence>
<dbReference type="PANTHER" id="PTHR43132:SF2">
    <property type="entry name" value="ARSENICAL RESISTANCE OPERON REPRESSOR ARSR-RELATED"/>
    <property type="match status" value="1"/>
</dbReference>
<proteinExistence type="predicted"/>
<name>A0A7V7S9C7_9BACI</name>
<keyword evidence="3" id="KW-0804">Transcription</keyword>
<feature type="domain" description="HTH arsR-type" evidence="4">
    <location>
        <begin position="7"/>
        <end position="98"/>
    </location>
</feature>
<sequence>MSNDFNMDYSHFERSAKILEMLGNSNRLLIVSELIKNGVMTVSQLSAATQIAEYKILQHLKKLTISKVISSERKGTKIYCKVEEKKTIDIIFLLELLN</sequence>
<keyword evidence="2" id="KW-0238">DNA-binding</keyword>
<dbReference type="CDD" id="cd00090">
    <property type="entry name" value="HTH_ARSR"/>
    <property type="match status" value="1"/>
</dbReference>
<evidence type="ECO:0000259" key="4">
    <source>
        <dbReference type="PROSITE" id="PS50987"/>
    </source>
</evidence>
<keyword evidence="1" id="KW-0805">Transcription regulation</keyword>
<dbReference type="GO" id="GO:0003700">
    <property type="term" value="F:DNA-binding transcription factor activity"/>
    <property type="evidence" value="ECO:0007669"/>
    <property type="project" value="InterPro"/>
</dbReference>
<dbReference type="RefSeq" id="WP_000063807.1">
    <property type="nucleotide sequence ID" value="NZ_WBPG01000010.1"/>
</dbReference>
<accession>A0A7V7S9C7</accession>
<evidence type="ECO:0000256" key="3">
    <source>
        <dbReference type="ARBA" id="ARBA00023163"/>
    </source>
</evidence>
<dbReference type="InterPro" id="IPR036388">
    <property type="entry name" value="WH-like_DNA-bd_sf"/>
</dbReference>
<dbReference type="InterPro" id="IPR036390">
    <property type="entry name" value="WH_DNA-bd_sf"/>
</dbReference>
<dbReference type="SUPFAM" id="SSF46785">
    <property type="entry name" value="Winged helix' DNA-binding domain"/>
    <property type="match status" value="1"/>
</dbReference>
<organism evidence="5 6">
    <name type="scientific">Bacillus luti</name>
    <dbReference type="NCBI Taxonomy" id="2026191"/>
    <lineage>
        <taxon>Bacteria</taxon>
        <taxon>Bacillati</taxon>
        <taxon>Bacillota</taxon>
        <taxon>Bacilli</taxon>
        <taxon>Bacillales</taxon>
        <taxon>Bacillaceae</taxon>
        <taxon>Bacillus</taxon>
        <taxon>Bacillus cereus group</taxon>
    </lineage>
</organism>
<dbReference type="Pfam" id="PF01022">
    <property type="entry name" value="HTH_5"/>
    <property type="match status" value="1"/>
</dbReference>
<dbReference type="EMBL" id="WBPG01000010">
    <property type="protein sequence ID" value="KAB2444024.1"/>
    <property type="molecule type" value="Genomic_DNA"/>
</dbReference>
<dbReference type="PANTHER" id="PTHR43132">
    <property type="entry name" value="ARSENICAL RESISTANCE OPERON REPRESSOR ARSR-RELATED"/>
    <property type="match status" value="1"/>
</dbReference>
<dbReference type="SMART" id="SM00418">
    <property type="entry name" value="HTH_ARSR"/>
    <property type="match status" value="1"/>
</dbReference>
<dbReference type="InterPro" id="IPR001845">
    <property type="entry name" value="HTH_ArsR_DNA-bd_dom"/>
</dbReference>
<dbReference type="GO" id="GO:0003677">
    <property type="term" value="F:DNA binding"/>
    <property type="evidence" value="ECO:0007669"/>
    <property type="project" value="UniProtKB-KW"/>
</dbReference>
<comment type="caution">
    <text evidence="5">The sequence shown here is derived from an EMBL/GenBank/DDBJ whole genome shotgun (WGS) entry which is preliminary data.</text>
</comment>
<dbReference type="AlphaFoldDB" id="A0A7V7S9C7"/>
<dbReference type="PROSITE" id="PS50987">
    <property type="entry name" value="HTH_ARSR_2"/>
    <property type="match status" value="1"/>
</dbReference>
<dbReference type="NCBIfam" id="NF033788">
    <property type="entry name" value="HTH_metalloreg"/>
    <property type="match status" value="1"/>
</dbReference>
<dbReference type="InterPro" id="IPR011991">
    <property type="entry name" value="ArsR-like_HTH"/>
</dbReference>
<dbReference type="Proteomes" id="UP000470409">
    <property type="component" value="Unassembled WGS sequence"/>
</dbReference>
<dbReference type="InterPro" id="IPR051011">
    <property type="entry name" value="Metal_resp_trans_reg"/>
</dbReference>
<evidence type="ECO:0000313" key="6">
    <source>
        <dbReference type="Proteomes" id="UP000470409"/>
    </source>
</evidence>
<gene>
    <name evidence="5" type="ORF">F8163_08655</name>
</gene>
<evidence type="ECO:0000313" key="5">
    <source>
        <dbReference type="EMBL" id="KAB2444024.1"/>
    </source>
</evidence>
<reference evidence="5 6" key="1">
    <citation type="submission" date="2019-10" db="EMBL/GenBank/DDBJ databases">
        <title>Bacillus from the desert of Cuatro Cinegas, Coahuila.</title>
        <authorList>
            <person name="Olmedo-Alvarez G."/>
            <person name="Saldana S."/>
            <person name="Barcelo D."/>
        </authorList>
    </citation>
    <scope>NUCLEOTIDE SEQUENCE [LARGE SCALE GENOMIC DNA]</scope>
    <source>
        <strain evidence="5 6">CH155b_5T</strain>
    </source>
</reference>
<protein>
    <submittedName>
        <fullName evidence="5">Helix-turn-helix transcriptional regulator</fullName>
    </submittedName>
</protein>